<evidence type="ECO:0008006" key="3">
    <source>
        <dbReference type="Google" id="ProtNLM"/>
    </source>
</evidence>
<proteinExistence type="predicted"/>
<dbReference type="RefSeq" id="WP_326017569.1">
    <property type="nucleotide sequence ID" value="NZ_JAOZYC010000119.1"/>
</dbReference>
<keyword evidence="2" id="KW-1185">Reference proteome</keyword>
<reference evidence="1 2" key="1">
    <citation type="submission" date="2022-10" db="EMBL/GenBank/DDBJ databases">
        <authorList>
            <person name="Xie J."/>
            <person name="Shen N."/>
        </authorList>
    </citation>
    <scope>NUCLEOTIDE SEQUENCE [LARGE SCALE GENOMIC DNA]</scope>
    <source>
        <strain evidence="1 2">YIM65594</strain>
    </source>
</reference>
<accession>A0ABU6F9B0</accession>
<protein>
    <recommendedName>
        <fullName evidence="3">Prevent-host-death family protein</fullName>
    </recommendedName>
</protein>
<name>A0ABU6F9B0_9ACTN</name>
<evidence type="ECO:0000313" key="2">
    <source>
        <dbReference type="Proteomes" id="UP001354931"/>
    </source>
</evidence>
<gene>
    <name evidence="1" type="ORF">OKJ99_18240</name>
</gene>
<dbReference type="Proteomes" id="UP001354931">
    <property type="component" value="Unassembled WGS sequence"/>
</dbReference>
<sequence>MATAYEDVPFSELLHHPAATARRLDAVRALRLRRRDAGDLALIRADQLERDATVIDFTARLLAGLVSTGNLAILRELLPDALPWSVFLPDEDVETMLAELTDTARGAAALENLAPIALLLTQWRHSAEVYADPTLHAALTREPDGDLGPVAAPQAAE</sequence>
<evidence type="ECO:0000313" key="1">
    <source>
        <dbReference type="EMBL" id="MEB8339436.1"/>
    </source>
</evidence>
<comment type="caution">
    <text evidence="1">The sequence shown here is derived from an EMBL/GenBank/DDBJ whole genome shotgun (WGS) entry which is preliminary data.</text>
</comment>
<dbReference type="EMBL" id="JAOZYC010000119">
    <property type="protein sequence ID" value="MEB8339436.1"/>
    <property type="molecule type" value="Genomic_DNA"/>
</dbReference>
<organism evidence="1 2">
    <name type="scientific">Streptomyces endophyticus</name>
    <dbReference type="NCBI Taxonomy" id="714166"/>
    <lineage>
        <taxon>Bacteria</taxon>
        <taxon>Bacillati</taxon>
        <taxon>Actinomycetota</taxon>
        <taxon>Actinomycetes</taxon>
        <taxon>Kitasatosporales</taxon>
        <taxon>Streptomycetaceae</taxon>
        <taxon>Streptomyces</taxon>
    </lineage>
</organism>